<reference evidence="10" key="1">
    <citation type="submission" date="2015-04" db="EMBL/GenBank/DDBJ databases">
        <authorList>
            <person name="Syromyatnikov M.Y."/>
            <person name="Popov V.N."/>
        </authorList>
    </citation>
    <scope>NUCLEOTIDE SEQUENCE</scope>
    <source>
        <strain evidence="10">MO-1</strain>
    </source>
</reference>
<evidence type="ECO:0000256" key="6">
    <source>
        <dbReference type="ARBA" id="ARBA00023004"/>
    </source>
</evidence>
<accession>A0A1S7LIR2</accession>
<proteinExistence type="inferred from homology"/>
<dbReference type="GO" id="GO:0043546">
    <property type="term" value="F:molybdopterin cofactor binding"/>
    <property type="evidence" value="ECO:0007669"/>
    <property type="project" value="InterPro"/>
</dbReference>
<dbReference type="SUPFAM" id="SSF50692">
    <property type="entry name" value="ADC-like"/>
    <property type="match status" value="1"/>
</dbReference>
<dbReference type="InterPro" id="IPR009010">
    <property type="entry name" value="Asp_de-COase-like_dom_sf"/>
</dbReference>
<dbReference type="EC" id="1.7.99.4" evidence="10"/>
<dbReference type="GO" id="GO:0051536">
    <property type="term" value="F:iron-sulfur cluster binding"/>
    <property type="evidence" value="ECO:0007669"/>
    <property type="project" value="UniProtKB-KW"/>
</dbReference>
<sequence length="676" mass="74336">MTTHNTTCPLDCPSACALKVEVEGDRLLKVRGNPDHPFTRGVICNKVARYGELQHGERLTTPMKRVGPKGLGHFEPISWDEALESVTEQFKRCIAEHGAESIWPYWYGGTMGIVQRKAIQRLTHRAGFSRLERTLCASIASAGWAAGVNGGHGPSGQDMAEGSDLIILWGINAVSTHINLMNFVKDARKRGVRLVVIDPYRNRTARLADMHIAPRPGTDGALASAMMHVMLKEGLADRDYMAKLSDFDDDVEAHLADKTPQWAAEITGLSADVIRNFARVYGQAEAPYIRIGMGMSRHNNGAVNVHAISALTMVAGAWKNRGGGALLMCDSAFHMLQDGVVSGRQFVEANPARTLDMSRLGAILNDKSLETPVSAMLVQSCNPAVTVPDLGAVYRGLTREDLFLVVHEQVMSETALFADILLPATSFLEHADLYSSYGQTTLQHAQALLPPTGEAKSNHWLINQLAQKLGFAEQAFTLTEEQTIDQMLADSGLPAKEAWSDSWLDLTPDEETRHFRNGFPQSDGKFHFKAAWPNPEMPAMPDHWPVNRRDLPQDRDYPLDFMTPPAHEVLNSTFTSSPKAVERMGPPKVWMHPEDAKSRGIEEGDRVVVYNALAYLSMSAHVTEDVRPGVTLCETNHPASALKEKISINALSHGERVQPGGGPAFHDNRVQIEKVT</sequence>
<dbReference type="PROSITE" id="PS00490">
    <property type="entry name" value="MOLYBDOPTERIN_PROK_2"/>
    <property type="match status" value="1"/>
</dbReference>
<dbReference type="PROSITE" id="PS51669">
    <property type="entry name" value="4FE4S_MOW_BIS_MGD"/>
    <property type="match status" value="1"/>
</dbReference>
<feature type="domain" description="4Fe-4S Mo/W bis-MGD-type" evidence="9">
    <location>
        <begin position="1"/>
        <end position="58"/>
    </location>
</feature>
<evidence type="ECO:0000256" key="8">
    <source>
        <dbReference type="SAM" id="MobiDB-lite"/>
    </source>
</evidence>
<comment type="cofactor">
    <cofactor evidence="1">
        <name>Mo-bis(molybdopterin guanine dinucleotide)</name>
        <dbReference type="ChEBI" id="CHEBI:60539"/>
    </cofactor>
</comment>
<comment type="similarity">
    <text evidence="2">Belongs to the prokaryotic molybdopterin-containing oxidoreductase family.</text>
</comment>
<dbReference type="EMBL" id="LO017727">
    <property type="protein sequence ID" value="CRH06283.1"/>
    <property type="molecule type" value="Genomic_DNA"/>
</dbReference>
<dbReference type="PANTHER" id="PTHR43742">
    <property type="entry name" value="TRIMETHYLAMINE-N-OXIDE REDUCTASE"/>
    <property type="match status" value="1"/>
</dbReference>
<evidence type="ECO:0000256" key="3">
    <source>
        <dbReference type="ARBA" id="ARBA00022505"/>
    </source>
</evidence>
<evidence type="ECO:0000256" key="2">
    <source>
        <dbReference type="ARBA" id="ARBA00010312"/>
    </source>
</evidence>
<dbReference type="Gene3D" id="3.40.228.10">
    <property type="entry name" value="Dimethylsulfoxide Reductase, domain 2"/>
    <property type="match status" value="1"/>
</dbReference>
<dbReference type="PANTHER" id="PTHR43742:SF6">
    <property type="entry name" value="OXIDOREDUCTASE YYAE-RELATED"/>
    <property type="match status" value="1"/>
</dbReference>
<evidence type="ECO:0000313" key="10">
    <source>
        <dbReference type="EMBL" id="CRH06283.1"/>
    </source>
</evidence>
<dbReference type="GO" id="GO:0046872">
    <property type="term" value="F:metal ion binding"/>
    <property type="evidence" value="ECO:0007669"/>
    <property type="project" value="UniProtKB-KW"/>
</dbReference>
<dbReference type="Gene3D" id="3.40.50.740">
    <property type="match status" value="1"/>
</dbReference>
<dbReference type="Pfam" id="PF01568">
    <property type="entry name" value="Molydop_binding"/>
    <property type="match status" value="1"/>
</dbReference>
<dbReference type="Pfam" id="PF04879">
    <property type="entry name" value="Molybdop_Fe4S4"/>
    <property type="match status" value="1"/>
</dbReference>
<dbReference type="Gene3D" id="3.30.2070.10">
    <property type="entry name" value="Formate dehydrogenase/DMSO reductase"/>
    <property type="match status" value="1"/>
</dbReference>
<dbReference type="InterPro" id="IPR050612">
    <property type="entry name" value="Prok_Mopterin_Oxidored"/>
</dbReference>
<keyword evidence="5 10" id="KW-0560">Oxidoreductase</keyword>
<evidence type="ECO:0000256" key="1">
    <source>
        <dbReference type="ARBA" id="ARBA00001942"/>
    </source>
</evidence>
<dbReference type="GO" id="GO:0016491">
    <property type="term" value="F:oxidoreductase activity"/>
    <property type="evidence" value="ECO:0007669"/>
    <property type="project" value="UniProtKB-KW"/>
</dbReference>
<dbReference type="SUPFAM" id="SSF53706">
    <property type="entry name" value="Formate dehydrogenase/DMSO reductase, domains 1-3"/>
    <property type="match status" value="1"/>
</dbReference>
<organism evidence="10">
    <name type="scientific">Magnetococcus massalia (strain MO-1)</name>
    <dbReference type="NCBI Taxonomy" id="451514"/>
    <lineage>
        <taxon>Bacteria</taxon>
        <taxon>Pseudomonadati</taxon>
        <taxon>Pseudomonadota</taxon>
        <taxon>Magnetococcia</taxon>
        <taxon>Magnetococcales</taxon>
        <taxon>Magnetococcaceae</taxon>
        <taxon>Magnetococcus</taxon>
    </lineage>
</organism>
<dbReference type="Pfam" id="PF00384">
    <property type="entry name" value="Molybdopterin"/>
    <property type="match status" value="1"/>
</dbReference>
<keyword evidence="6" id="KW-0408">Iron</keyword>
<name>A0A1S7LIR2_MAGMO</name>
<dbReference type="InterPro" id="IPR006657">
    <property type="entry name" value="MoPterin_dinucl-bd_dom"/>
</dbReference>
<gene>
    <name evidence="10" type="ORF">MAGMO_2115</name>
</gene>
<evidence type="ECO:0000256" key="7">
    <source>
        <dbReference type="ARBA" id="ARBA00023014"/>
    </source>
</evidence>
<keyword evidence="4" id="KW-0479">Metal-binding</keyword>
<protein>
    <submittedName>
        <fullName evidence="10">Molybdopterin oxidoreductase</fullName>
        <ecNumber evidence="10">1.7.99.4</ecNumber>
    </submittedName>
</protein>
<dbReference type="SMART" id="SM00926">
    <property type="entry name" value="Molybdop_Fe4S4"/>
    <property type="match status" value="1"/>
</dbReference>
<dbReference type="InterPro" id="IPR037920">
    <property type="entry name" value="YoaE_C"/>
</dbReference>
<evidence type="ECO:0000259" key="9">
    <source>
        <dbReference type="PROSITE" id="PS51669"/>
    </source>
</evidence>
<dbReference type="Gene3D" id="2.40.40.20">
    <property type="match status" value="1"/>
</dbReference>
<dbReference type="InterPro" id="IPR006656">
    <property type="entry name" value="Mopterin_OxRdtase"/>
</dbReference>
<keyword evidence="3" id="KW-0500">Molybdenum</keyword>
<dbReference type="Gene3D" id="2.20.25.90">
    <property type="entry name" value="ADC-like domains"/>
    <property type="match status" value="1"/>
</dbReference>
<feature type="region of interest" description="Disordered" evidence="8">
    <location>
        <begin position="576"/>
        <end position="597"/>
    </location>
</feature>
<evidence type="ECO:0000256" key="4">
    <source>
        <dbReference type="ARBA" id="ARBA00022723"/>
    </source>
</evidence>
<dbReference type="AlphaFoldDB" id="A0A1S7LIR2"/>
<dbReference type="InterPro" id="IPR006655">
    <property type="entry name" value="Mopterin_OxRdtase_prok_CS"/>
</dbReference>
<keyword evidence="7" id="KW-0411">Iron-sulfur</keyword>
<dbReference type="CDD" id="cd02786">
    <property type="entry name" value="MopB_CT_3"/>
    <property type="match status" value="1"/>
</dbReference>
<dbReference type="CDD" id="cd02766">
    <property type="entry name" value="MopB_3"/>
    <property type="match status" value="1"/>
</dbReference>
<evidence type="ECO:0000256" key="5">
    <source>
        <dbReference type="ARBA" id="ARBA00023002"/>
    </source>
</evidence>
<dbReference type="InterPro" id="IPR006963">
    <property type="entry name" value="Mopterin_OxRdtase_4Fe-4S_dom"/>
</dbReference>